<protein>
    <submittedName>
        <fullName evidence="5">Polyketide beta-ketoacyl synthase 1</fullName>
    </submittedName>
</protein>
<organism evidence="5 6">
    <name type="scientific">Dictyobacter formicarum</name>
    <dbReference type="NCBI Taxonomy" id="2778368"/>
    <lineage>
        <taxon>Bacteria</taxon>
        <taxon>Bacillati</taxon>
        <taxon>Chloroflexota</taxon>
        <taxon>Ktedonobacteria</taxon>
        <taxon>Ktedonobacterales</taxon>
        <taxon>Dictyobacteraceae</taxon>
        <taxon>Dictyobacter</taxon>
    </lineage>
</organism>
<dbReference type="SUPFAM" id="SSF53901">
    <property type="entry name" value="Thiolase-like"/>
    <property type="match status" value="2"/>
</dbReference>
<dbReference type="InterPro" id="IPR020841">
    <property type="entry name" value="PKS_Beta-ketoAc_synthase_dom"/>
</dbReference>
<sequence>MARVMITGIGVVAPGGVGKEAFWQTLVTGQSTAALAHHIEKLDQLRSQVVAAVSDWDPLSFGLTEEEAARTSRHVQFGAVAAAEALRDSGLDPANLDASRTGVVAGTAIGSTIRLEQEYFVVSKQGTDFNVDPTLASPFLYHAMSPTTISAEIAAKFHVTGPVVTVSTGCTAGIDSVAHAYELIRDGEADVVIAGAAEAGICPVNMASFDAIKGTTPRNDEPKTASRPFDGTRNGFVLGEGSAFLILESLEHALQRQAPVIYAEIKGYGSALNAYHMTGLQRNGLDMIQAIEAALSEAQMEPGDIQHINAHGSSTKQNDLHETNAFKAIWKEQAYSIPISSIKSMIGHSLGAIGAIEAAACALILQRGVIPPTINYRNPDPECDLDYVPNVAREQRVQNIVSTASGFGGFQSALVLSAVSQGDTAHV</sequence>
<keyword evidence="6" id="KW-1185">Reference proteome</keyword>
<dbReference type="CDD" id="cd00834">
    <property type="entry name" value="KAS_I_II"/>
    <property type="match status" value="1"/>
</dbReference>
<evidence type="ECO:0000313" key="6">
    <source>
        <dbReference type="Proteomes" id="UP000635565"/>
    </source>
</evidence>
<feature type="domain" description="Ketosynthase family 3 (KS3)" evidence="4">
    <location>
        <begin position="1"/>
        <end position="418"/>
    </location>
</feature>
<dbReference type="InterPro" id="IPR000794">
    <property type="entry name" value="Beta-ketoacyl_synthase"/>
</dbReference>
<dbReference type="InterPro" id="IPR014031">
    <property type="entry name" value="Ketoacyl_synth_C"/>
</dbReference>
<dbReference type="PANTHER" id="PTHR11712">
    <property type="entry name" value="POLYKETIDE SYNTHASE-RELATED"/>
    <property type="match status" value="1"/>
</dbReference>
<name>A0ABQ3VWW4_9CHLR</name>
<evidence type="ECO:0000256" key="2">
    <source>
        <dbReference type="ARBA" id="ARBA00022679"/>
    </source>
</evidence>
<dbReference type="PROSITE" id="PS52004">
    <property type="entry name" value="KS3_2"/>
    <property type="match status" value="1"/>
</dbReference>
<keyword evidence="2 3" id="KW-0808">Transferase</keyword>
<evidence type="ECO:0000256" key="3">
    <source>
        <dbReference type="RuleBase" id="RU003694"/>
    </source>
</evidence>
<accession>A0ABQ3VWW4</accession>
<dbReference type="SMART" id="SM00825">
    <property type="entry name" value="PKS_KS"/>
    <property type="match status" value="1"/>
</dbReference>
<comment type="similarity">
    <text evidence="1 3">Belongs to the thiolase-like superfamily. Beta-ketoacyl-ACP synthases family.</text>
</comment>
<comment type="caution">
    <text evidence="5">The sequence shown here is derived from an EMBL/GenBank/DDBJ whole genome shotgun (WGS) entry which is preliminary data.</text>
</comment>
<dbReference type="RefSeq" id="WP_201367106.1">
    <property type="nucleotide sequence ID" value="NZ_BNJJ01000039.1"/>
</dbReference>
<evidence type="ECO:0000259" key="4">
    <source>
        <dbReference type="PROSITE" id="PS52004"/>
    </source>
</evidence>
<dbReference type="Gene3D" id="3.40.47.10">
    <property type="match status" value="2"/>
</dbReference>
<dbReference type="InterPro" id="IPR014030">
    <property type="entry name" value="Ketoacyl_synth_N"/>
</dbReference>
<evidence type="ECO:0000256" key="1">
    <source>
        <dbReference type="ARBA" id="ARBA00008467"/>
    </source>
</evidence>
<proteinExistence type="inferred from homology"/>
<dbReference type="PROSITE" id="PS00606">
    <property type="entry name" value="KS3_1"/>
    <property type="match status" value="1"/>
</dbReference>
<evidence type="ECO:0000313" key="5">
    <source>
        <dbReference type="EMBL" id="GHO89536.1"/>
    </source>
</evidence>
<dbReference type="InterPro" id="IPR018201">
    <property type="entry name" value="Ketoacyl_synth_AS"/>
</dbReference>
<dbReference type="Pfam" id="PF02801">
    <property type="entry name" value="Ketoacyl-synt_C"/>
    <property type="match status" value="1"/>
</dbReference>
<dbReference type="EMBL" id="BNJJ01000039">
    <property type="protein sequence ID" value="GHO89536.1"/>
    <property type="molecule type" value="Genomic_DNA"/>
</dbReference>
<reference evidence="5 6" key="1">
    <citation type="journal article" date="2021" name="Int. J. Syst. Evol. Microbiol.">
        <title>Reticulibacter mediterranei gen. nov., sp. nov., within the new family Reticulibacteraceae fam. nov., and Ktedonospora formicarum gen. nov., sp. nov., Ktedonobacter robiniae sp. nov., Dictyobacter formicarum sp. nov. and Dictyobacter arantiisoli sp. nov., belonging to the class Ktedonobacteria.</title>
        <authorList>
            <person name="Yabe S."/>
            <person name="Zheng Y."/>
            <person name="Wang C.M."/>
            <person name="Sakai Y."/>
            <person name="Abe K."/>
            <person name="Yokota A."/>
            <person name="Donadio S."/>
            <person name="Cavaletti L."/>
            <person name="Monciardini P."/>
        </authorList>
    </citation>
    <scope>NUCLEOTIDE SEQUENCE [LARGE SCALE GENOMIC DNA]</scope>
    <source>
        <strain evidence="5 6">SOSP1-9</strain>
    </source>
</reference>
<dbReference type="PANTHER" id="PTHR11712:SF336">
    <property type="entry name" value="3-OXOACYL-[ACYL-CARRIER-PROTEIN] SYNTHASE, MITOCHONDRIAL"/>
    <property type="match status" value="1"/>
</dbReference>
<dbReference type="Pfam" id="PF00109">
    <property type="entry name" value="ketoacyl-synt"/>
    <property type="match status" value="1"/>
</dbReference>
<gene>
    <name evidence="5" type="ORF">KSZ_75420</name>
</gene>
<dbReference type="Proteomes" id="UP000635565">
    <property type="component" value="Unassembled WGS sequence"/>
</dbReference>
<dbReference type="NCBIfam" id="NF005589">
    <property type="entry name" value="PRK07314.1"/>
    <property type="match status" value="1"/>
</dbReference>
<dbReference type="InterPro" id="IPR016039">
    <property type="entry name" value="Thiolase-like"/>
</dbReference>